<evidence type="ECO:0000313" key="2">
    <source>
        <dbReference type="Proteomes" id="UP001501183"/>
    </source>
</evidence>
<evidence type="ECO:0000313" key="1">
    <source>
        <dbReference type="EMBL" id="GAA4476898.1"/>
    </source>
</evidence>
<sequence length="356" mass="36893">MATMHPNQSVRISDPADLIAAIPALLGFRPHRSLVALCLGGTPSVIRTVMRHDLPEGALTTGDHVALDRMALVCEGADCDAVIAVVVDDRTAALDDDRAPGVPVVDAPLDCLGACLSEVGVPLVAAYATTGIDAGRPWWGVLGDPRCGVVADPRASEVAAAQVLRGRQIRTSRAELEHLLRPRGHADRRRMARLLATARHPSSRTVPRGNRAALEFVLARVAGRGAACPLADEDVAAIAVALENLVVRDCMLGLAVTAEADGVEQAWVEMTRALPGRSRADPATLLAFSAYARGDGPMAGVALAAALAADPRHRLAGLLDAALRGGVRPDAIVDLAHTGRGIAADLGVTLPPVAAA</sequence>
<dbReference type="RefSeq" id="WP_345343745.1">
    <property type="nucleotide sequence ID" value="NZ_BAABFB010000029.1"/>
</dbReference>
<accession>A0ABP8P0E3</accession>
<dbReference type="Pfam" id="PF13830">
    <property type="entry name" value="DUF4192"/>
    <property type="match status" value="1"/>
</dbReference>
<organism evidence="1 2">
    <name type="scientific">Rhodococcus olei</name>
    <dbReference type="NCBI Taxonomy" id="2161675"/>
    <lineage>
        <taxon>Bacteria</taxon>
        <taxon>Bacillati</taxon>
        <taxon>Actinomycetota</taxon>
        <taxon>Actinomycetes</taxon>
        <taxon>Mycobacteriales</taxon>
        <taxon>Nocardiaceae</taxon>
        <taxon>Rhodococcus</taxon>
    </lineage>
</organism>
<keyword evidence="2" id="KW-1185">Reference proteome</keyword>
<protein>
    <submittedName>
        <fullName evidence="1">DUF4192 domain-containing protein</fullName>
    </submittedName>
</protein>
<dbReference type="Proteomes" id="UP001501183">
    <property type="component" value="Unassembled WGS sequence"/>
</dbReference>
<comment type="caution">
    <text evidence="1">The sequence shown here is derived from an EMBL/GenBank/DDBJ whole genome shotgun (WGS) entry which is preliminary data.</text>
</comment>
<dbReference type="EMBL" id="BAABFB010000029">
    <property type="protein sequence ID" value="GAA4476898.1"/>
    <property type="molecule type" value="Genomic_DNA"/>
</dbReference>
<name>A0ABP8P0E3_9NOCA</name>
<dbReference type="InterPro" id="IPR025447">
    <property type="entry name" value="DUF4192"/>
</dbReference>
<proteinExistence type="predicted"/>
<gene>
    <name evidence="1" type="ORF">GCM10023094_17890</name>
</gene>
<reference evidence="2" key="1">
    <citation type="journal article" date="2019" name="Int. J. Syst. Evol. Microbiol.">
        <title>The Global Catalogue of Microorganisms (GCM) 10K type strain sequencing project: providing services to taxonomists for standard genome sequencing and annotation.</title>
        <authorList>
            <consortium name="The Broad Institute Genomics Platform"/>
            <consortium name="The Broad Institute Genome Sequencing Center for Infectious Disease"/>
            <person name="Wu L."/>
            <person name="Ma J."/>
        </authorList>
    </citation>
    <scope>NUCLEOTIDE SEQUENCE [LARGE SCALE GENOMIC DNA]</scope>
    <source>
        <strain evidence="2">JCM 32206</strain>
    </source>
</reference>